<accession>A0A101LUE2</accession>
<dbReference type="EMBL" id="LKAM01000018">
    <property type="protein sequence ID" value="KUM45539.1"/>
    <property type="molecule type" value="Genomic_DNA"/>
</dbReference>
<organism evidence="1">
    <name type="scientific">Picea glauca</name>
    <name type="common">White spruce</name>
    <name type="synonym">Pinus glauca</name>
    <dbReference type="NCBI Taxonomy" id="3330"/>
    <lineage>
        <taxon>Eukaryota</taxon>
        <taxon>Viridiplantae</taxon>
        <taxon>Streptophyta</taxon>
        <taxon>Embryophyta</taxon>
        <taxon>Tracheophyta</taxon>
        <taxon>Spermatophyta</taxon>
        <taxon>Pinopsida</taxon>
        <taxon>Pinidae</taxon>
        <taxon>Conifers I</taxon>
        <taxon>Pinales</taxon>
        <taxon>Pinaceae</taxon>
        <taxon>Picea</taxon>
    </lineage>
</organism>
<proteinExistence type="predicted"/>
<evidence type="ECO:0000313" key="1">
    <source>
        <dbReference type="EMBL" id="KUM45539.1"/>
    </source>
</evidence>
<dbReference type="AlphaFoldDB" id="A0A101LUE2"/>
<name>A0A101LUE2_PICGL</name>
<keyword evidence="1" id="KW-0496">Mitochondrion</keyword>
<gene>
    <name evidence="1" type="ORF">ABT39_MTgene2641</name>
</gene>
<reference evidence="1" key="1">
    <citation type="journal article" date="2015" name="Genome Biol. Evol.">
        <title>Organellar Genomes of White Spruce (Picea glauca): Assembly and Annotation.</title>
        <authorList>
            <person name="Jackman S.D."/>
            <person name="Warren R.L."/>
            <person name="Gibb E.A."/>
            <person name="Vandervalk B.P."/>
            <person name="Mohamadi H."/>
            <person name="Chu J."/>
            <person name="Raymond A."/>
            <person name="Pleasance S."/>
            <person name="Coope R."/>
            <person name="Wildung M.R."/>
            <person name="Ritland C.E."/>
            <person name="Bousquet J."/>
            <person name="Jones S.J."/>
            <person name="Bohlmann J."/>
            <person name="Birol I."/>
        </authorList>
    </citation>
    <scope>NUCLEOTIDE SEQUENCE [LARGE SCALE GENOMIC DNA]</scope>
    <source>
        <tissue evidence="1">Flushing bud</tissue>
    </source>
</reference>
<geneLocation type="mitochondrion" evidence="1"/>
<comment type="caution">
    <text evidence="1">The sequence shown here is derived from an EMBL/GenBank/DDBJ whole genome shotgun (WGS) entry which is preliminary data.</text>
</comment>
<sequence>MGRVCMGMEEVSIFMRMGSITLPHDACNQPPCLHNYVK</sequence>
<protein>
    <submittedName>
        <fullName evidence="1">Uncharacterized protein</fullName>
    </submittedName>
</protein>